<dbReference type="InterPro" id="IPR012337">
    <property type="entry name" value="RNaseH-like_sf"/>
</dbReference>
<feature type="region of interest" description="Disordered" evidence="1">
    <location>
        <begin position="592"/>
        <end position="626"/>
    </location>
</feature>
<reference evidence="3" key="1">
    <citation type="journal article" date="2022" name="Int. J. Mol. Sci.">
        <title>Draft Genome of Tanacetum Coccineum: Genomic Comparison of Closely Related Tanacetum-Family Plants.</title>
        <authorList>
            <person name="Yamashiro T."/>
            <person name="Shiraishi A."/>
            <person name="Nakayama K."/>
            <person name="Satake H."/>
        </authorList>
    </citation>
    <scope>NUCLEOTIDE SEQUENCE</scope>
</reference>
<feature type="domain" description="Integrase catalytic" evidence="2">
    <location>
        <begin position="414"/>
        <end position="519"/>
    </location>
</feature>
<dbReference type="PANTHER" id="PTHR42648">
    <property type="entry name" value="TRANSPOSASE, PUTATIVE-RELATED"/>
    <property type="match status" value="1"/>
</dbReference>
<feature type="region of interest" description="Disordered" evidence="1">
    <location>
        <begin position="151"/>
        <end position="174"/>
    </location>
</feature>
<dbReference type="EMBL" id="BQNB010012106">
    <property type="protein sequence ID" value="GJS99266.1"/>
    <property type="molecule type" value="Genomic_DNA"/>
</dbReference>
<protein>
    <submittedName>
        <fullName evidence="3">Retrovirus-related pol polyprotein from transposon TNT 1-94</fullName>
    </submittedName>
</protein>
<dbReference type="InterPro" id="IPR036397">
    <property type="entry name" value="RNaseH_sf"/>
</dbReference>
<dbReference type="InterPro" id="IPR039537">
    <property type="entry name" value="Retrotran_Ty1/copia-like"/>
</dbReference>
<organism evidence="3 4">
    <name type="scientific">Tanacetum coccineum</name>
    <dbReference type="NCBI Taxonomy" id="301880"/>
    <lineage>
        <taxon>Eukaryota</taxon>
        <taxon>Viridiplantae</taxon>
        <taxon>Streptophyta</taxon>
        <taxon>Embryophyta</taxon>
        <taxon>Tracheophyta</taxon>
        <taxon>Spermatophyta</taxon>
        <taxon>Magnoliopsida</taxon>
        <taxon>eudicotyledons</taxon>
        <taxon>Gunneridae</taxon>
        <taxon>Pentapetalae</taxon>
        <taxon>asterids</taxon>
        <taxon>campanulids</taxon>
        <taxon>Asterales</taxon>
        <taxon>Asteraceae</taxon>
        <taxon>Asteroideae</taxon>
        <taxon>Anthemideae</taxon>
        <taxon>Anthemidinae</taxon>
        <taxon>Tanacetum</taxon>
    </lineage>
</organism>
<evidence type="ECO:0000313" key="4">
    <source>
        <dbReference type="Proteomes" id="UP001151760"/>
    </source>
</evidence>
<comment type="caution">
    <text evidence="3">The sequence shown here is derived from an EMBL/GenBank/DDBJ whole genome shotgun (WGS) entry which is preliminary data.</text>
</comment>
<dbReference type="PANTHER" id="PTHR42648:SF32">
    <property type="entry name" value="RIBONUCLEASE H-LIKE DOMAIN, GAG-PRE-INTEGRASE DOMAIN PROTEIN-RELATED"/>
    <property type="match status" value="1"/>
</dbReference>
<dbReference type="Gene3D" id="3.30.420.10">
    <property type="entry name" value="Ribonuclease H-like superfamily/Ribonuclease H"/>
    <property type="match status" value="1"/>
</dbReference>
<keyword evidence="4" id="KW-1185">Reference proteome</keyword>
<evidence type="ECO:0000259" key="2">
    <source>
        <dbReference type="PROSITE" id="PS50994"/>
    </source>
</evidence>
<sequence>MQDGDSDVEEDLSRNNEFIADLNAEYHERALLANQKRFYKRSRRVGSAIKPVDKSSEICFPCETQGHFQREYEESVSSNDEGVTKIKAFMAITDDELSVGKADARKHVLDYTYVDLYYVEDQRKNLLNKFNSLNQKLSSLPGNIIRSLGGRGKKKNTISSKEEPLPPLPKLLGVEPNDSSKDEISLAYLTLTPTVSKEIKKVFDKRSLVKLLKKANPITSSVPNLSLDKKYDSSTKKLLLTLMEEVKGLKEQIKISSDTSPSISQLGSTKSAKGKQKTWFEPCKHYGFRNHLLEDFYMKPKCSTCGSTDHLTKEHPEKADVRKTLAKLKARSHQDSSSRKAHMILKPFIDCKYCGFNDHHSDECEYYPGCDICGSIAHETAECTKKPVSNKRKPRIASQRFNEPIEKYSKESGPKVVFGDNFLGDTEGYGSVNCNGITYTKIAYGISLNFSSPFAPEQNGVVERRNKTLIEAAKTMLNSANLLKHFWGEVVNTACYTQNRSIIVKRHGKTAYDVFRGISLNISYFHVFGYLMHIHNHRDHLGKFDEKDDDGFFLGYSPVAKAFRVFNIKRQEMEESYHLTFSEDDEAISQASTKGDAVNFNENRSFPDDEFLEPRNKVTHSSSNVE</sequence>
<gene>
    <name evidence="3" type="ORF">Tco_0820436</name>
</gene>
<dbReference type="PROSITE" id="PS50994">
    <property type="entry name" value="INTEGRASE"/>
    <property type="match status" value="1"/>
</dbReference>
<dbReference type="InterPro" id="IPR057670">
    <property type="entry name" value="SH3_retrovirus"/>
</dbReference>
<accession>A0ABQ5AC03</accession>
<dbReference type="SUPFAM" id="SSF53098">
    <property type="entry name" value="Ribonuclease H-like"/>
    <property type="match status" value="1"/>
</dbReference>
<dbReference type="Proteomes" id="UP001151760">
    <property type="component" value="Unassembled WGS sequence"/>
</dbReference>
<name>A0ABQ5AC03_9ASTR</name>
<dbReference type="InterPro" id="IPR001584">
    <property type="entry name" value="Integrase_cat-core"/>
</dbReference>
<proteinExistence type="predicted"/>
<evidence type="ECO:0000313" key="3">
    <source>
        <dbReference type="EMBL" id="GJS99266.1"/>
    </source>
</evidence>
<reference evidence="3" key="2">
    <citation type="submission" date="2022-01" db="EMBL/GenBank/DDBJ databases">
        <authorList>
            <person name="Yamashiro T."/>
            <person name="Shiraishi A."/>
            <person name="Satake H."/>
            <person name="Nakayama K."/>
        </authorList>
    </citation>
    <scope>NUCLEOTIDE SEQUENCE</scope>
</reference>
<dbReference type="Pfam" id="PF25597">
    <property type="entry name" value="SH3_retrovirus"/>
    <property type="match status" value="1"/>
</dbReference>
<evidence type="ECO:0000256" key="1">
    <source>
        <dbReference type="SAM" id="MobiDB-lite"/>
    </source>
</evidence>